<feature type="domain" description="CusB-like beta-barrel" evidence="4">
    <location>
        <begin position="211"/>
        <end position="281"/>
    </location>
</feature>
<evidence type="ECO:0000313" key="7">
    <source>
        <dbReference type="Proteomes" id="UP001595420"/>
    </source>
</evidence>
<evidence type="ECO:0000259" key="5">
    <source>
        <dbReference type="Pfam" id="PF25967"/>
    </source>
</evidence>
<keyword evidence="2" id="KW-0175">Coiled coil</keyword>
<dbReference type="InterPro" id="IPR058792">
    <property type="entry name" value="Beta-barrel_RND_2"/>
</dbReference>
<evidence type="ECO:0000256" key="3">
    <source>
        <dbReference type="SAM" id="SignalP"/>
    </source>
</evidence>
<evidence type="ECO:0000256" key="2">
    <source>
        <dbReference type="SAM" id="Coils"/>
    </source>
</evidence>
<feature type="signal peptide" evidence="3">
    <location>
        <begin position="1"/>
        <end position="21"/>
    </location>
</feature>
<dbReference type="Pfam" id="PF25954">
    <property type="entry name" value="Beta-barrel_RND_2"/>
    <property type="match status" value="1"/>
</dbReference>
<evidence type="ECO:0000256" key="1">
    <source>
        <dbReference type="ARBA" id="ARBA00009477"/>
    </source>
</evidence>
<evidence type="ECO:0000259" key="4">
    <source>
        <dbReference type="Pfam" id="PF25954"/>
    </source>
</evidence>
<keyword evidence="3" id="KW-0732">Signal</keyword>
<dbReference type="NCBIfam" id="TIGR01730">
    <property type="entry name" value="RND_mfp"/>
    <property type="match status" value="1"/>
</dbReference>
<protein>
    <submittedName>
        <fullName evidence="6">Efflux RND transporter periplasmic adaptor subunit</fullName>
    </submittedName>
</protein>
<feature type="domain" description="Multidrug resistance protein MdtA-like C-terminal permuted SH3" evidence="5">
    <location>
        <begin position="290"/>
        <end position="347"/>
    </location>
</feature>
<keyword evidence="7" id="KW-1185">Reference proteome</keyword>
<dbReference type="Pfam" id="PF25967">
    <property type="entry name" value="RND-MFP_C"/>
    <property type="match status" value="1"/>
</dbReference>
<proteinExistence type="inferred from homology"/>
<dbReference type="PANTHER" id="PTHR30469:SF38">
    <property type="entry name" value="HLYD FAMILY SECRETION PROTEIN"/>
    <property type="match status" value="1"/>
</dbReference>
<dbReference type="InterPro" id="IPR006143">
    <property type="entry name" value="RND_pump_MFP"/>
</dbReference>
<feature type="coiled-coil region" evidence="2">
    <location>
        <begin position="102"/>
        <end position="167"/>
    </location>
</feature>
<dbReference type="PANTHER" id="PTHR30469">
    <property type="entry name" value="MULTIDRUG RESISTANCE PROTEIN MDTA"/>
    <property type="match status" value="1"/>
</dbReference>
<comment type="similarity">
    <text evidence="1">Belongs to the membrane fusion protein (MFP) (TC 8.A.1) family.</text>
</comment>
<dbReference type="EMBL" id="JBHRSB010000006">
    <property type="protein sequence ID" value="MFC3002103.1"/>
    <property type="molecule type" value="Genomic_DNA"/>
</dbReference>
<name>A0ABV7C037_9PROT</name>
<evidence type="ECO:0000313" key="6">
    <source>
        <dbReference type="EMBL" id="MFC3002103.1"/>
    </source>
</evidence>
<organism evidence="6 7">
    <name type="scientific">Falsiroseomonas tokyonensis</name>
    <dbReference type="NCBI Taxonomy" id="430521"/>
    <lineage>
        <taxon>Bacteria</taxon>
        <taxon>Pseudomonadati</taxon>
        <taxon>Pseudomonadota</taxon>
        <taxon>Alphaproteobacteria</taxon>
        <taxon>Acetobacterales</taxon>
        <taxon>Roseomonadaceae</taxon>
        <taxon>Falsiroseomonas</taxon>
    </lineage>
</organism>
<sequence length="362" mass="37975">MSSVSDEAKRPCLLLAFAALAACGEAPPPAAPDPRPVRVVTVESRGDSTTVSLTGTIQAQTEVNLGFRIDGRMIERLVNVGDRVTAGQVIARLDRTNEENGLRAARAALVAAQAQLVETEANYDRARELLRSGFGTRQRYDQAAQQRQTARSAVDSAQAQVNIAENRLSYSELLADAPGTVTARGAEAGEVVAPGRMIVRLARQDGLDAVFDVPPAVMDRAPPGVIVAVALTLDPVTRATGRVREVSPSADPVTGTFRVRIGLEDPPAGLRLGSTVTGRMQLQGGAGYAIPASALTRQGSAAAVWVVDTATRTVALRPVEILRHDPARAIIGSGLAAGDVVVTAGVQVLRPGQQVRLLDVQP</sequence>
<feature type="chain" id="PRO_5045928291" evidence="3">
    <location>
        <begin position="22"/>
        <end position="362"/>
    </location>
</feature>
<accession>A0ABV7C037</accession>
<gene>
    <name evidence="6" type="ORF">ACFOD3_19520</name>
</gene>
<reference evidence="7" key="1">
    <citation type="journal article" date="2019" name="Int. J. Syst. Evol. Microbiol.">
        <title>The Global Catalogue of Microorganisms (GCM) 10K type strain sequencing project: providing services to taxonomists for standard genome sequencing and annotation.</title>
        <authorList>
            <consortium name="The Broad Institute Genomics Platform"/>
            <consortium name="The Broad Institute Genome Sequencing Center for Infectious Disease"/>
            <person name="Wu L."/>
            <person name="Ma J."/>
        </authorList>
    </citation>
    <scope>NUCLEOTIDE SEQUENCE [LARGE SCALE GENOMIC DNA]</scope>
    <source>
        <strain evidence="7">CGMCC 1.16855</strain>
    </source>
</reference>
<dbReference type="RefSeq" id="WP_216838188.1">
    <property type="nucleotide sequence ID" value="NZ_JAFNJS010000006.1"/>
</dbReference>
<dbReference type="Proteomes" id="UP001595420">
    <property type="component" value="Unassembled WGS sequence"/>
</dbReference>
<dbReference type="InterPro" id="IPR058627">
    <property type="entry name" value="MdtA-like_C"/>
</dbReference>
<comment type="caution">
    <text evidence="6">The sequence shown here is derived from an EMBL/GenBank/DDBJ whole genome shotgun (WGS) entry which is preliminary data.</text>
</comment>